<name>A0A4V5UX69_9ACTN</name>
<feature type="transmembrane region" description="Helical" evidence="1">
    <location>
        <begin position="299"/>
        <end position="320"/>
    </location>
</feature>
<keyword evidence="1" id="KW-1133">Transmembrane helix</keyword>
<proteinExistence type="predicted"/>
<dbReference type="RefSeq" id="WP_137256628.1">
    <property type="nucleotide sequence ID" value="NZ_JBHSPQ010000002.1"/>
</dbReference>
<feature type="transmembrane region" description="Helical" evidence="1">
    <location>
        <begin position="38"/>
        <end position="58"/>
    </location>
</feature>
<evidence type="ECO:0000313" key="2">
    <source>
        <dbReference type="EMBL" id="TKK72803.1"/>
    </source>
</evidence>
<feature type="transmembrane region" description="Helical" evidence="1">
    <location>
        <begin position="146"/>
        <end position="169"/>
    </location>
</feature>
<feature type="transmembrane region" description="Helical" evidence="1">
    <location>
        <begin position="65"/>
        <end position="81"/>
    </location>
</feature>
<dbReference type="EMBL" id="SZPZ01000008">
    <property type="protein sequence ID" value="TKK72803.1"/>
    <property type="molecule type" value="Genomic_DNA"/>
</dbReference>
<feature type="transmembrane region" description="Helical" evidence="1">
    <location>
        <begin position="238"/>
        <end position="259"/>
    </location>
</feature>
<sequence>MTITAPQQTSVKRALPALGLFFLSPLVAEFLLGNIPITALFALIGLAPLYGGGAVLIREVVRRRGWGYPSVVILALAYGVLEEGITTQSLFNPNYAGQRLLDPGHIGFLGMGAPWTVFVLGLHTIWSITVPIVVVESMSRRRREPWLGKVGFSVYAALFVVGIIATTAIQLGTDSFVASPAQFAGVVIAIVVLVFVAARVGRRPQRRTTGTVPPAWVFAIAALALSSAWMVTSDLVKNAWLAAAVMLLIDAVAATVLVYCSRRTGWTQMHALAVAGGAMLTYAWHAFPEAPIFDAPRTADLIGNAVFALLAVALLISATIRCDKFGDS</sequence>
<dbReference type="Proteomes" id="UP000305836">
    <property type="component" value="Unassembled WGS sequence"/>
</dbReference>
<gene>
    <name evidence="3" type="ORF">FDA38_25815</name>
    <name evidence="2" type="ORF">FDA38_41380</name>
</gene>
<reference evidence="3 4" key="1">
    <citation type="submission" date="2019-04" db="EMBL/GenBank/DDBJ databases">
        <title>Kribbella sp. NEAU-THZ 27 nov., a novel actinomycete isolated from soil.</title>
        <authorList>
            <person name="Duan L."/>
        </authorList>
    </citation>
    <scope>NUCLEOTIDE SEQUENCE [LARGE SCALE GENOMIC DNA]</scope>
    <source>
        <strain evidence="3">NEAU-THZ 27</strain>
        <strain evidence="4">NEAU-THZ27</strain>
    </source>
</reference>
<keyword evidence="1" id="KW-0812">Transmembrane</keyword>
<evidence type="ECO:0000313" key="4">
    <source>
        <dbReference type="Proteomes" id="UP000305836"/>
    </source>
</evidence>
<organism evidence="3 4">
    <name type="scientific">Kribbella jiaozuonensis</name>
    <dbReference type="NCBI Taxonomy" id="2575441"/>
    <lineage>
        <taxon>Bacteria</taxon>
        <taxon>Bacillati</taxon>
        <taxon>Actinomycetota</taxon>
        <taxon>Actinomycetes</taxon>
        <taxon>Propionibacteriales</taxon>
        <taxon>Kribbellaceae</taxon>
        <taxon>Kribbella</taxon>
    </lineage>
</organism>
<protein>
    <recommendedName>
        <fullName evidence="5">DUF998 domain-containing protein</fullName>
    </recommendedName>
</protein>
<comment type="caution">
    <text evidence="3">The sequence shown here is derived from an EMBL/GenBank/DDBJ whole genome shotgun (WGS) entry which is preliminary data.</text>
</comment>
<keyword evidence="4" id="KW-1185">Reference proteome</keyword>
<feature type="transmembrane region" description="Helical" evidence="1">
    <location>
        <begin position="181"/>
        <end position="200"/>
    </location>
</feature>
<evidence type="ECO:0008006" key="5">
    <source>
        <dbReference type="Google" id="ProtNLM"/>
    </source>
</evidence>
<feature type="transmembrane region" description="Helical" evidence="1">
    <location>
        <begin position="113"/>
        <end position="134"/>
    </location>
</feature>
<keyword evidence="1" id="KW-0472">Membrane</keyword>
<evidence type="ECO:0000313" key="3">
    <source>
        <dbReference type="EMBL" id="TKK78483.1"/>
    </source>
</evidence>
<accession>A0A4V5UX69</accession>
<evidence type="ECO:0000256" key="1">
    <source>
        <dbReference type="SAM" id="Phobius"/>
    </source>
</evidence>
<feature type="transmembrane region" description="Helical" evidence="1">
    <location>
        <begin position="212"/>
        <end position="232"/>
    </location>
</feature>
<dbReference type="EMBL" id="SZPZ01000003">
    <property type="protein sequence ID" value="TKK78483.1"/>
    <property type="molecule type" value="Genomic_DNA"/>
</dbReference>
<dbReference type="AlphaFoldDB" id="A0A4V5UX69"/>
<feature type="transmembrane region" description="Helical" evidence="1">
    <location>
        <begin position="271"/>
        <end position="287"/>
    </location>
</feature>
<dbReference type="OrthoDB" id="8478704at2"/>